<keyword evidence="2 5" id="KW-0963">Cytoplasm</keyword>
<dbReference type="GO" id="GO:0008999">
    <property type="term" value="F:protein-N-terminal-alanine acetyltransferase activity"/>
    <property type="evidence" value="ECO:0007669"/>
    <property type="project" value="UniProtKB-EC"/>
</dbReference>
<organism evidence="8 9">
    <name type="scientific">Deefgea salmonis</name>
    <dbReference type="NCBI Taxonomy" id="2875502"/>
    <lineage>
        <taxon>Bacteria</taxon>
        <taxon>Pseudomonadati</taxon>
        <taxon>Pseudomonadota</taxon>
        <taxon>Betaproteobacteria</taxon>
        <taxon>Neisseriales</taxon>
        <taxon>Chitinibacteraceae</taxon>
        <taxon>Deefgea</taxon>
    </lineage>
</organism>
<dbReference type="HAMAP" id="MF_02210">
    <property type="entry name" value="RimI"/>
    <property type="match status" value="1"/>
</dbReference>
<evidence type="ECO:0000256" key="1">
    <source>
        <dbReference type="ARBA" id="ARBA00005395"/>
    </source>
</evidence>
<comment type="caution">
    <text evidence="8">The sequence shown here is derived from an EMBL/GenBank/DDBJ whole genome shotgun (WGS) entry which is preliminary data.</text>
</comment>
<keyword evidence="8" id="KW-0689">Ribosomal protein</keyword>
<sequence>MLKRLTEADLPALLAIDSATNPHPWTALQWRDSLNHHQCDGLWQQDELIGFSVCMITLDEAELLLIAIAPQWQRQQRASQLLAALQKQLLQQDVVTLFLEVRESNTAARTLYAKQDFTQSGRRKGYYPTNEGREDALLYTLHLEDKA</sequence>
<dbReference type="InterPro" id="IPR000182">
    <property type="entry name" value="GNAT_dom"/>
</dbReference>
<reference evidence="8 9" key="1">
    <citation type="submission" date="2021-10" db="EMBL/GenBank/DDBJ databases">
        <authorList>
            <person name="Chen M."/>
        </authorList>
    </citation>
    <scope>NUCLEOTIDE SEQUENCE [LARGE SCALE GENOMIC DNA]</scope>
    <source>
        <strain evidence="8 9">H3-26</strain>
    </source>
</reference>
<comment type="caution">
    <text evidence="5">Lacks conserved residue(s) required for the propagation of feature annotation.</text>
</comment>
<comment type="subcellular location">
    <subcellularLocation>
        <location evidence="5 6">Cytoplasm</location>
    </subcellularLocation>
</comment>
<evidence type="ECO:0000256" key="5">
    <source>
        <dbReference type="HAMAP-Rule" id="MF_02210"/>
    </source>
</evidence>
<proteinExistence type="inferred from homology"/>
<accession>A0ABS8BKI7</accession>
<feature type="domain" description="N-acetyltransferase" evidence="7">
    <location>
        <begin position="1"/>
        <end position="144"/>
    </location>
</feature>
<keyword evidence="3 5" id="KW-0808">Transferase</keyword>
<dbReference type="InterPro" id="IPR043690">
    <property type="entry name" value="RimI"/>
</dbReference>
<comment type="catalytic activity">
    <reaction evidence="5 6">
        <text>N-terminal L-alanyl-[ribosomal protein bS18] + acetyl-CoA = N-terminal N(alpha)-acetyl-L-alanyl-[ribosomal protein bS18] + CoA + H(+)</text>
        <dbReference type="Rhea" id="RHEA:43756"/>
        <dbReference type="Rhea" id="RHEA-COMP:10676"/>
        <dbReference type="Rhea" id="RHEA-COMP:10677"/>
        <dbReference type="ChEBI" id="CHEBI:15378"/>
        <dbReference type="ChEBI" id="CHEBI:57287"/>
        <dbReference type="ChEBI" id="CHEBI:57288"/>
        <dbReference type="ChEBI" id="CHEBI:64718"/>
        <dbReference type="ChEBI" id="CHEBI:83683"/>
        <dbReference type="EC" id="2.3.1.266"/>
    </reaction>
</comment>
<comment type="function">
    <text evidence="5 6">Acetylates the N-terminal alanine of ribosomal protein bS18.</text>
</comment>
<feature type="active site" description="Proton acceptor" evidence="5">
    <location>
        <position position="100"/>
    </location>
</feature>
<keyword evidence="4 5" id="KW-0012">Acyltransferase</keyword>
<feature type="active site" description="Proton donor" evidence="5">
    <location>
        <position position="112"/>
    </location>
</feature>
<dbReference type="InterPro" id="IPR016181">
    <property type="entry name" value="Acyl_CoA_acyltransferase"/>
</dbReference>
<dbReference type="PANTHER" id="PTHR43420:SF44">
    <property type="entry name" value="ACETYLTRANSFERASE YPEA"/>
    <property type="match status" value="1"/>
</dbReference>
<keyword evidence="8" id="KW-0687">Ribonucleoprotein</keyword>
<dbReference type="GO" id="GO:0005840">
    <property type="term" value="C:ribosome"/>
    <property type="evidence" value="ECO:0007669"/>
    <property type="project" value="UniProtKB-KW"/>
</dbReference>
<dbReference type="Proteomes" id="UP001198034">
    <property type="component" value="Unassembled WGS sequence"/>
</dbReference>
<dbReference type="Pfam" id="PF00583">
    <property type="entry name" value="Acetyltransf_1"/>
    <property type="match status" value="1"/>
</dbReference>
<dbReference type="EC" id="2.3.1.266" evidence="5 6"/>
<dbReference type="PROSITE" id="PS51186">
    <property type="entry name" value="GNAT"/>
    <property type="match status" value="1"/>
</dbReference>
<feature type="binding site" evidence="5">
    <location>
        <begin position="66"/>
        <end position="68"/>
    </location>
    <ligand>
        <name>acetyl-CoA</name>
        <dbReference type="ChEBI" id="CHEBI:57288"/>
    </ligand>
</feature>
<dbReference type="InterPro" id="IPR006464">
    <property type="entry name" value="AcTrfase_RimI/Ard1"/>
</dbReference>
<evidence type="ECO:0000256" key="4">
    <source>
        <dbReference type="ARBA" id="ARBA00023315"/>
    </source>
</evidence>
<keyword evidence="9" id="KW-1185">Reference proteome</keyword>
<dbReference type="EMBL" id="JAJAWG010000004">
    <property type="protein sequence ID" value="MCB5196235.1"/>
    <property type="molecule type" value="Genomic_DNA"/>
</dbReference>
<dbReference type="RefSeq" id="WP_226764007.1">
    <property type="nucleotide sequence ID" value="NZ_JAJAWG010000004.1"/>
</dbReference>
<name>A0ABS8BKI7_9NEIS</name>
<evidence type="ECO:0000259" key="7">
    <source>
        <dbReference type="PROSITE" id="PS51186"/>
    </source>
</evidence>
<comment type="similarity">
    <text evidence="1 5 6">Belongs to the acetyltransferase family. RimI subfamily.</text>
</comment>
<feature type="binding site" evidence="5">
    <location>
        <position position="105"/>
    </location>
    <ligand>
        <name>acetyl-CoA</name>
        <dbReference type="ChEBI" id="CHEBI:57288"/>
    </ligand>
</feature>
<gene>
    <name evidence="5 8" type="primary">rimI</name>
    <name evidence="8" type="ORF">LG219_08085</name>
</gene>
<evidence type="ECO:0000313" key="9">
    <source>
        <dbReference type="Proteomes" id="UP001198034"/>
    </source>
</evidence>
<evidence type="ECO:0000256" key="6">
    <source>
        <dbReference type="RuleBase" id="RU363094"/>
    </source>
</evidence>
<protein>
    <recommendedName>
        <fullName evidence="5 6">[Ribosomal protein bS18]-alanine N-acetyltransferase</fullName>
        <ecNumber evidence="5 6">2.3.1.266</ecNumber>
    </recommendedName>
</protein>
<dbReference type="SUPFAM" id="SSF55729">
    <property type="entry name" value="Acyl-CoA N-acyltransferases (Nat)"/>
    <property type="match status" value="1"/>
</dbReference>
<dbReference type="NCBIfam" id="TIGR01575">
    <property type="entry name" value="rimI"/>
    <property type="match status" value="1"/>
</dbReference>
<evidence type="ECO:0000256" key="3">
    <source>
        <dbReference type="ARBA" id="ARBA00022679"/>
    </source>
</evidence>
<dbReference type="PANTHER" id="PTHR43420">
    <property type="entry name" value="ACETYLTRANSFERASE"/>
    <property type="match status" value="1"/>
</dbReference>
<dbReference type="InterPro" id="IPR050680">
    <property type="entry name" value="YpeA/RimI_acetyltransf"/>
</dbReference>
<evidence type="ECO:0000256" key="2">
    <source>
        <dbReference type="ARBA" id="ARBA00022490"/>
    </source>
</evidence>
<dbReference type="Gene3D" id="3.40.630.30">
    <property type="match status" value="1"/>
</dbReference>
<evidence type="ECO:0000313" key="8">
    <source>
        <dbReference type="EMBL" id="MCB5196235.1"/>
    </source>
</evidence>